<dbReference type="GO" id="GO:0005829">
    <property type="term" value="C:cytosol"/>
    <property type="evidence" value="ECO:0007669"/>
    <property type="project" value="GOC"/>
</dbReference>
<evidence type="ECO:0000313" key="9">
    <source>
        <dbReference type="EMBL" id="CAE0261127.1"/>
    </source>
</evidence>
<dbReference type="Gene3D" id="3.60.21.10">
    <property type="match status" value="1"/>
</dbReference>
<dbReference type="GO" id="GO:0042147">
    <property type="term" value="P:retrograde transport, endosome to Golgi"/>
    <property type="evidence" value="ECO:0007669"/>
    <property type="project" value="InterPro"/>
</dbReference>
<evidence type="ECO:0000256" key="4">
    <source>
        <dbReference type="ARBA" id="ARBA00022723"/>
    </source>
</evidence>
<keyword evidence="3" id="KW-0813">Transport</keyword>
<dbReference type="GO" id="GO:0015031">
    <property type="term" value="P:protein transport"/>
    <property type="evidence" value="ECO:0007669"/>
    <property type="project" value="UniProtKB-KW"/>
</dbReference>
<dbReference type="InterPro" id="IPR024654">
    <property type="entry name" value="Calcineurin-like_PHP_lpxH"/>
</dbReference>
<comment type="similarity">
    <text evidence="1 7">Belongs to the VPS29 family.</text>
</comment>
<keyword evidence="4" id="KW-0479">Metal-binding</keyword>
<evidence type="ECO:0000256" key="7">
    <source>
        <dbReference type="RuleBase" id="RU362040"/>
    </source>
</evidence>
<evidence type="ECO:0000256" key="1">
    <source>
        <dbReference type="ARBA" id="ARBA00005945"/>
    </source>
</evidence>
<dbReference type="InterPro" id="IPR020935">
    <property type="entry name" value="PdiEstase_YfcE_CS"/>
</dbReference>
<dbReference type="GO" id="GO:0030904">
    <property type="term" value="C:retromer complex"/>
    <property type="evidence" value="ECO:0007669"/>
    <property type="project" value="InterPro"/>
</dbReference>
<gene>
    <name evidence="9" type="ORF">PBIL07802_LOCUS23417</name>
</gene>
<dbReference type="GO" id="GO:0046872">
    <property type="term" value="F:metal ion binding"/>
    <property type="evidence" value="ECO:0007669"/>
    <property type="project" value="UniProtKB-KW"/>
</dbReference>
<evidence type="ECO:0000259" key="8">
    <source>
        <dbReference type="Pfam" id="PF12850"/>
    </source>
</evidence>
<accession>A0A7S3G9X4</accession>
<protein>
    <recommendedName>
        <fullName evidence="2 7">Vacuolar protein sorting-associated protein 29</fullName>
    </recommendedName>
</protein>
<sequence length="183" mass="20281">MVLVLVLGDLHIPHRVADLPAKFKALLVPGKISQVFCTGNLCSKEVLDMLRGISSEVHVVKGDFDTISSFPEKKVVTIGNFKFGLCHGHQVIPWDDQEGLAILQRELGCDVLITGHSHKFKIFENEKHFFVNPGSATGAYSGLDSGVIPTFVLMDVQANNIVTYVYTLKDDDELKVEKIEWSN</sequence>
<keyword evidence="5" id="KW-0378">Hydrolase</keyword>
<evidence type="ECO:0000256" key="3">
    <source>
        <dbReference type="ARBA" id="ARBA00022448"/>
    </source>
</evidence>
<evidence type="ECO:0000256" key="2">
    <source>
        <dbReference type="ARBA" id="ARBA00017767"/>
    </source>
</evidence>
<dbReference type="InterPro" id="IPR028661">
    <property type="entry name" value="Vps29"/>
</dbReference>
<dbReference type="NCBIfam" id="TIGR00040">
    <property type="entry name" value="yfcE"/>
    <property type="match status" value="1"/>
</dbReference>
<proteinExistence type="inferred from homology"/>
<dbReference type="FunFam" id="3.60.21.10:FF:000015">
    <property type="entry name" value="Vacuolar protein sorting-associated protein 29"/>
    <property type="match status" value="1"/>
</dbReference>
<organism evidence="9">
    <name type="scientific">Palpitomonas bilix</name>
    <dbReference type="NCBI Taxonomy" id="652834"/>
    <lineage>
        <taxon>Eukaryota</taxon>
        <taxon>Eukaryota incertae sedis</taxon>
    </lineage>
</organism>
<dbReference type="CDD" id="cd07394">
    <property type="entry name" value="MPP_Vps29"/>
    <property type="match status" value="1"/>
</dbReference>
<dbReference type="GO" id="GO:0031410">
    <property type="term" value="C:cytoplasmic vesicle"/>
    <property type="evidence" value="ECO:0007669"/>
    <property type="project" value="UniProtKB-ARBA"/>
</dbReference>
<dbReference type="InterPro" id="IPR000979">
    <property type="entry name" value="Phosphodiesterase_MJ0936/Vps29"/>
</dbReference>
<evidence type="ECO:0000256" key="6">
    <source>
        <dbReference type="ARBA" id="ARBA00022927"/>
    </source>
</evidence>
<evidence type="ECO:0000256" key="5">
    <source>
        <dbReference type="ARBA" id="ARBA00022801"/>
    </source>
</evidence>
<reference evidence="9" key="1">
    <citation type="submission" date="2021-01" db="EMBL/GenBank/DDBJ databases">
        <authorList>
            <person name="Corre E."/>
            <person name="Pelletier E."/>
            <person name="Niang G."/>
            <person name="Scheremetjew M."/>
            <person name="Finn R."/>
            <person name="Kale V."/>
            <person name="Holt S."/>
            <person name="Cochrane G."/>
            <person name="Meng A."/>
            <person name="Brown T."/>
            <person name="Cohen L."/>
        </authorList>
    </citation>
    <scope>NUCLEOTIDE SEQUENCE</scope>
    <source>
        <strain evidence="9">NIES-2562</strain>
    </source>
</reference>
<keyword evidence="6" id="KW-0653">Protein transport</keyword>
<feature type="domain" description="Calcineurin-like phosphoesterase" evidence="8">
    <location>
        <begin position="4"/>
        <end position="158"/>
    </location>
</feature>
<dbReference type="GO" id="GO:0016787">
    <property type="term" value="F:hydrolase activity"/>
    <property type="evidence" value="ECO:0007669"/>
    <property type="project" value="UniProtKB-KW"/>
</dbReference>
<dbReference type="InterPro" id="IPR029052">
    <property type="entry name" value="Metallo-depent_PP-like"/>
</dbReference>
<dbReference type="AlphaFoldDB" id="A0A7S3G9X4"/>
<dbReference type="PROSITE" id="PS01269">
    <property type="entry name" value="UPF0025"/>
    <property type="match status" value="1"/>
</dbReference>
<dbReference type="EMBL" id="HBIB01036089">
    <property type="protein sequence ID" value="CAE0261127.1"/>
    <property type="molecule type" value="Transcribed_RNA"/>
</dbReference>
<dbReference type="SUPFAM" id="SSF56300">
    <property type="entry name" value="Metallo-dependent phosphatases"/>
    <property type="match status" value="1"/>
</dbReference>
<name>A0A7S3G9X4_9EUKA</name>
<dbReference type="PANTHER" id="PTHR11124">
    <property type="entry name" value="VACUOLAR SORTING PROTEIN VPS29"/>
    <property type="match status" value="1"/>
</dbReference>
<dbReference type="Pfam" id="PF12850">
    <property type="entry name" value="Metallophos_2"/>
    <property type="match status" value="1"/>
</dbReference>